<dbReference type="InterPro" id="IPR035965">
    <property type="entry name" value="PAS-like_dom_sf"/>
</dbReference>
<dbReference type="CDD" id="cd00130">
    <property type="entry name" value="PAS"/>
    <property type="match status" value="1"/>
</dbReference>
<comment type="caution">
    <text evidence="1">The sequence shown here is derived from an EMBL/GenBank/DDBJ whole genome shotgun (WGS) entry which is preliminary data.</text>
</comment>
<dbReference type="SUPFAM" id="SSF55785">
    <property type="entry name" value="PYP-like sensor domain (PAS domain)"/>
    <property type="match status" value="1"/>
</dbReference>
<dbReference type="Proteomes" id="UP000239936">
    <property type="component" value="Unassembled WGS sequence"/>
</dbReference>
<dbReference type="InterPro" id="IPR000014">
    <property type="entry name" value="PAS"/>
</dbReference>
<dbReference type="AlphaFoldDB" id="A0A2S7XS54"/>
<proteinExistence type="predicted"/>
<dbReference type="Gene3D" id="3.30.450.20">
    <property type="entry name" value="PAS domain"/>
    <property type="match status" value="1"/>
</dbReference>
<evidence type="ECO:0000313" key="2">
    <source>
        <dbReference type="Proteomes" id="UP000239936"/>
    </source>
</evidence>
<sequence length="80" mass="9136">MNDVSTEIIYPNYAEFLALGQRAYSTINRGELFNGEVELKRKDGTCFWGLMRAQALTSNQIGRLIWIMKMPLSAAQRAKH</sequence>
<accession>A0A2S7XS54</accession>
<protein>
    <recommendedName>
        <fullName evidence="3">PAS fold-3 domain-containing protein</fullName>
    </recommendedName>
</protein>
<evidence type="ECO:0008006" key="3">
    <source>
        <dbReference type="Google" id="ProtNLM"/>
    </source>
</evidence>
<name>A0A2S7XS54_9GAMM</name>
<keyword evidence="2" id="KW-1185">Reference proteome</keyword>
<organism evidence="1 2">
    <name type="scientific">Chromatium okenii</name>
    <dbReference type="NCBI Taxonomy" id="61644"/>
    <lineage>
        <taxon>Bacteria</taxon>
        <taxon>Pseudomonadati</taxon>
        <taxon>Pseudomonadota</taxon>
        <taxon>Gammaproteobacteria</taxon>
        <taxon>Chromatiales</taxon>
        <taxon>Chromatiaceae</taxon>
        <taxon>Chromatium</taxon>
    </lineage>
</organism>
<evidence type="ECO:0000313" key="1">
    <source>
        <dbReference type="EMBL" id="PQJ96567.1"/>
    </source>
</evidence>
<gene>
    <name evidence="1" type="ORF">CXB77_07035</name>
</gene>
<reference evidence="1 2" key="1">
    <citation type="submission" date="2018-01" db="EMBL/GenBank/DDBJ databases">
        <title>The complete genome sequence of Chromatium okenii LaCa, a purple sulfur bacterium with a turbulent life.</title>
        <authorList>
            <person name="Luedin S.M."/>
            <person name="Liechti N."/>
            <person name="Storelli N."/>
            <person name="Danza F."/>
            <person name="Wittwer M."/>
            <person name="Pothier J.F."/>
            <person name="Tonolla M.A."/>
        </authorList>
    </citation>
    <scope>NUCLEOTIDE SEQUENCE [LARGE SCALE GENOMIC DNA]</scope>
    <source>
        <strain evidence="1 2">LaCa</strain>
    </source>
</reference>
<dbReference type="EMBL" id="PPGH01000034">
    <property type="protein sequence ID" value="PQJ96567.1"/>
    <property type="molecule type" value="Genomic_DNA"/>
</dbReference>